<keyword evidence="2 3" id="KW-0456">Lyase</keyword>
<feature type="binding site" evidence="4">
    <location>
        <position position="252"/>
    </location>
    <ligand>
        <name>pyruvate</name>
        <dbReference type="ChEBI" id="CHEBI:15361"/>
    </ligand>
</feature>
<dbReference type="InterPro" id="IPR002220">
    <property type="entry name" value="DapA-like"/>
</dbReference>
<gene>
    <name evidence="5" type="ORF">HDF17_002707</name>
</gene>
<dbReference type="PANTHER" id="PTHR12128">
    <property type="entry name" value="DIHYDRODIPICOLINATE SYNTHASE"/>
    <property type="match status" value="1"/>
</dbReference>
<keyword evidence="6" id="KW-1185">Reference proteome</keyword>
<dbReference type="SUPFAM" id="SSF51569">
    <property type="entry name" value="Aldolase"/>
    <property type="match status" value="2"/>
</dbReference>
<dbReference type="EMBL" id="JACCCW010000002">
    <property type="protein sequence ID" value="NYF80387.1"/>
    <property type="molecule type" value="Genomic_DNA"/>
</dbReference>
<evidence type="ECO:0000256" key="3">
    <source>
        <dbReference type="PIRNR" id="PIRNR001365"/>
    </source>
</evidence>
<sequence>MLLEGMHLPLTTPFFPDGRLNLRKLEQNVAHYSLTPAAGIVVLGTTGEPTLLSDEETRSTLKSAIGAASATKVMLSGTSRNSVRGTLDLLEYAAELNYDAALIHPPTLPGLSANEARLYLQTIADRSPLPLILTGNIPQTLIAELAFHPQILGFLHDFTRPDEIRLLLEQTAAVKRTVTVTQVFAAATRRMLATQTDENFVSATTLTGGTATAVVPAKLAIKTRTKVVGFQILVASAEHMLAGLTAGAVGAVPPFAASAPQGCYEVVAAWKDGDPALAEEKQLRLMQAAHSIERGLGAAGLKYGCDLNGYFGGFPRLPLLPLTGEQRTEIETLMQGLQS</sequence>
<dbReference type="AlphaFoldDB" id="A0A7Y9PID1"/>
<dbReference type="SMART" id="SM01130">
    <property type="entry name" value="DHDPS"/>
    <property type="match status" value="1"/>
</dbReference>
<dbReference type="GO" id="GO:0008840">
    <property type="term" value="F:4-hydroxy-tetrahydrodipicolinate synthase activity"/>
    <property type="evidence" value="ECO:0007669"/>
    <property type="project" value="TreeGrafter"/>
</dbReference>
<protein>
    <submittedName>
        <fullName evidence="5">Dihydrodipicolinate synthase/N-acetylneuraminate lyase</fullName>
    </submittedName>
</protein>
<evidence type="ECO:0000313" key="6">
    <source>
        <dbReference type="Proteomes" id="UP000589520"/>
    </source>
</evidence>
<dbReference type="Proteomes" id="UP000589520">
    <property type="component" value="Unassembled WGS sequence"/>
</dbReference>
<dbReference type="Gene3D" id="3.20.20.70">
    <property type="entry name" value="Aldolase class I"/>
    <property type="match status" value="1"/>
</dbReference>
<accession>A0A7Y9PID1</accession>
<reference evidence="5 6" key="1">
    <citation type="submission" date="2020-07" db="EMBL/GenBank/DDBJ databases">
        <title>Genomic Encyclopedia of Type Strains, Phase IV (KMG-V): Genome sequencing to study the core and pangenomes of soil and plant-associated prokaryotes.</title>
        <authorList>
            <person name="Whitman W."/>
        </authorList>
    </citation>
    <scope>NUCLEOTIDE SEQUENCE [LARGE SCALE GENOMIC DNA]</scope>
    <source>
        <strain evidence="5 6">X4EP2</strain>
    </source>
</reference>
<name>A0A7Y9PID1_9BACT</name>
<dbReference type="InterPro" id="IPR013785">
    <property type="entry name" value="Aldolase_TIM"/>
</dbReference>
<evidence type="ECO:0000256" key="2">
    <source>
        <dbReference type="ARBA" id="ARBA00023239"/>
    </source>
</evidence>
<comment type="similarity">
    <text evidence="1 3">Belongs to the DapA family.</text>
</comment>
<organism evidence="5 6">
    <name type="scientific">Granulicella arctica</name>
    <dbReference type="NCBI Taxonomy" id="940613"/>
    <lineage>
        <taxon>Bacteria</taxon>
        <taxon>Pseudomonadati</taxon>
        <taxon>Acidobacteriota</taxon>
        <taxon>Terriglobia</taxon>
        <taxon>Terriglobales</taxon>
        <taxon>Acidobacteriaceae</taxon>
        <taxon>Granulicella</taxon>
    </lineage>
</organism>
<dbReference type="Pfam" id="PF00701">
    <property type="entry name" value="DHDPS"/>
    <property type="match status" value="2"/>
</dbReference>
<evidence type="ECO:0000256" key="1">
    <source>
        <dbReference type="ARBA" id="ARBA00007592"/>
    </source>
</evidence>
<feature type="binding site" evidence="4">
    <location>
        <position position="46"/>
    </location>
    <ligand>
        <name>pyruvate</name>
        <dbReference type="ChEBI" id="CHEBI:15361"/>
    </ligand>
</feature>
<dbReference type="RefSeq" id="WP_179491747.1">
    <property type="nucleotide sequence ID" value="NZ_JACCCW010000002.1"/>
</dbReference>
<evidence type="ECO:0000256" key="4">
    <source>
        <dbReference type="PIRSR" id="PIRSR001365-2"/>
    </source>
</evidence>
<dbReference type="PIRSF" id="PIRSF001365">
    <property type="entry name" value="DHDPS"/>
    <property type="match status" value="1"/>
</dbReference>
<dbReference type="PANTHER" id="PTHR12128:SF66">
    <property type="entry name" value="4-HYDROXY-2-OXOGLUTARATE ALDOLASE, MITOCHONDRIAL"/>
    <property type="match status" value="1"/>
</dbReference>
<evidence type="ECO:0000313" key="5">
    <source>
        <dbReference type="EMBL" id="NYF80387.1"/>
    </source>
</evidence>
<proteinExistence type="inferred from homology"/>
<comment type="caution">
    <text evidence="5">The sequence shown here is derived from an EMBL/GenBank/DDBJ whole genome shotgun (WGS) entry which is preliminary data.</text>
</comment>
<dbReference type="CDD" id="cd00408">
    <property type="entry name" value="DHDPS-like"/>
    <property type="match status" value="1"/>
</dbReference>